<keyword evidence="1" id="KW-0175">Coiled coil</keyword>
<evidence type="ECO:0000256" key="2">
    <source>
        <dbReference type="SAM" id="MobiDB-lite"/>
    </source>
</evidence>
<sequence length="281" mass="30173">MSHFAKLKEKFDAQEQELKQRIKTVDDLAEVARQLEEQKRALAEKSAELNGQKNRLDILSNLAAPLDAALKTKTTSEDVLQQVLEAVIRSEQMSSKDIMQRTVNIAKGVGGRARRDVLTEVLDGLIDDEMGLGASDVVKSALTVALRQGANPAALLEGVAKTAYDMLRDKAQAAASAQPIKETPIVNLPKESLKENAAPASRAQATPEHKNGLRGQTDDFNPRRTTPNGNPNGNQNGGGWESFARENGVGNVGEQNKASTGARGSGWGTRADWGSIPGWGL</sequence>
<proteinExistence type="predicted"/>
<feature type="region of interest" description="Disordered" evidence="2">
    <location>
        <begin position="188"/>
        <end position="281"/>
    </location>
</feature>
<evidence type="ECO:0000256" key="1">
    <source>
        <dbReference type="SAM" id="Coils"/>
    </source>
</evidence>
<feature type="coiled-coil region" evidence="1">
    <location>
        <begin position="18"/>
        <end position="62"/>
    </location>
</feature>
<name>A0ABR4E8F9_9PEZI</name>
<comment type="caution">
    <text evidence="3">The sequence shown here is derived from an EMBL/GenBank/DDBJ whole genome shotgun (WGS) entry which is preliminary data.</text>
</comment>
<reference evidence="3 4" key="1">
    <citation type="submission" date="2024-03" db="EMBL/GenBank/DDBJ databases">
        <title>A high-quality draft genome sequence of Diaporthe vaccinii, a causative agent of upright dieback and viscid rot disease in cranberry plants.</title>
        <authorList>
            <person name="Sarrasin M."/>
            <person name="Lang B.F."/>
            <person name="Burger G."/>
        </authorList>
    </citation>
    <scope>NUCLEOTIDE SEQUENCE [LARGE SCALE GENOMIC DNA]</scope>
    <source>
        <strain evidence="3 4">IS7</strain>
    </source>
</reference>
<dbReference type="Proteomes" id="UP001600888">
    <property type="component" value="Unassembled WGS sequence"/>
</dbReference>
<evidence type="ECO:0000313" key="3">
    <source>
        <dbReference type="EMBL" id="KAL2278736.1"/>
    </source>
</evidence>
<keyword evidence="4" id="KW-1185">Reference proteome</keyword>
<feature type="compositionally biased region" description="Basic and acidic residues" evidence="2">
    <location>
        <begin position="207"/>
        <end position="222"/>
    </location>
</feature>
<accession>A0ABR4E8F9</accession>
<organism evidence="3 4">
    <name type="scientific">Diaporthe vaccinii</name>
    <dbReference type="NCBI Taxonomy" id="105482"/>
    <lineage>
        <taxon>Eukaryota</taxon>
        <taxon>Fungi</taxon>
        <taxon>Dikarya</taxon>
        <taxon>Ascomycota</taxon>
        <taxon>Pezizomycotina</taxon>
        <taxon>Sordariomycetes</taxon>
        <taxon>Sordariomycetidae</taxon>
        <taxon>Diaporthales</taxon>
        <taxon>Diaporthaceae</taxon>
        <taxon>Diaporthe</taxon>
        <taxon>Diaporthe eres species complex</taxon>
    </lineage>
</organism>
<protein>
    <submittedName>
        <fullName evidence="3">Uncharacterized protein</fullName>
    </submittedName>
</protein>
<evidence type="ECO:0000313" key="4">
    <source>
        <dbReference type="Proteomes" id="UP001600888"/>
    </source>
</evidence>
<dbReference type="EMBL" id="JBAWTH010000083">
    <property type="protein sequence ID" value="KAL2278736.1"/>
    <property type="molecule type" value="Genomic_DNA"/>
</dbReference>
<gene>
    <name evidence="3" type="ORF">FJTKL_14191</name>
</gene>